<organism evidence="1">
    <name type="scientific">bioreactor metagenome</name>
    <dbReference type="NCBI Taxonomy" id="1076179"/>
    <lineage>
        <taxon>unclassified sequences</taxon>
        <taxon>metagenomes</taxon>
        <taxon>ecological metagenomes</taxon>
    </lineage>
</organism>
<sequence>MERIDQRYQSLELSGFLAYSLLRQNKNGWFELTQQTLEDFDNSPEGIWLKDNNYYAWAVWKSGIEIRIADALLDSKKLTSQYKGHIKNWINDADSILQMPDGNREVFGIRRQELDAVIQKQNSLQRR</sequence>
<comment type="caution">
    <text evidence="1">The sequence shown here is derived from an EMBL/GenBank/DDBJ whole genome shotgun (WGS) entry which is preliminary data.</text>
</comment>
<proteinExistence type="predicted"/>
<gene>
    <name evidence="1" type="ORF">SDC9_89265</name>
</gene>
<evidence type="ECO:0000313" key="1">
    <source>
        <dbReference type="EMBL" id="MPM42599.1"/>
    </source>
</evidence>
<accession>A0A644ZNR9</accession>
<reference evidence="1" key="1">
    <citation type="submission" date="2019-08" db="EMBL/GenBank/DDBJ databases">
        <authorList>
            <person name="Kucharzyk K."/>
            <person name="Murdoch R.W."/>
            <person name="Higgins S."/>
            <person name="Loffler F."/>
        </authorList>
    </citation>
    <scope>NUCLEOTIDE SEQUENCE</scope>
</reference>
<name>A0A644ZNR9_9ZZZZ</name>
<dbReference type="AlphaFoldDB" id="A0A644ZNR9"/>
<protein>
    <submittedName>
        <fullName evidence="1">Uncharacterized protein</fullName>
    </submittedName>
</protein>
<dbReference type="EMBL" id="VSSQ01009786">
    <property type="protein sequence ID" value="MPM42599.1"/>
    <property type="molecule type" value="Genomic_DNA"/>
</dbReference>